<dbReference type="PANTHER" id="PTHR36115">
    <property type="entry name" value="PROLINE-RICH ANTIGEN HOMOLOG-RELATED"/>
    <property type="match status" value="1"/>
</dbReference>
<name>A0A6J7D4U3_9ZZZZ</name>
<feature type="domain" description="RDD" evidence="7">
    <location>
        <begin position="37"/>
        <end position="131"/>
    </location>
</feature>
<organism evidence="8">
    <name type="scientific">freshwater metagenome</name>
    <dbReference type="NCBI Taxonomy" id="449393"/>
    <lineage>
        <taxon>unclassified sequences</taxon>
        <taxon>metagenomes</taxon>
        <taxon>ecological metagenomes</taxon>
    </lineage>
</organism>
<feature type="transmembrane region" description="Helical" evidence="6">
    <location>
        <begin position="95"/>
        <end position="118"/>
    </location>
</feature>
<dbReference type="GO" id="GO:0005886">
    <property type="term" value="C:plasma membrane"/>
    <property type="evidence" value="ECO:0007669"/>
    <property type="project" value="UniProtKB-SubCell"/>
</dbReference>
<comment type="subcellular location">
    <subcellularLocation>
        <location evidence="1">Cell membrane</location>
        <topology evidence="1">Multi-pass membrane protein</topology>
    </subcellularLocation>
</comment>
<proteinExistence type="predicted"/>
<evidence type="ECO:0000256" key="5">
    <source>
        <dbReference type="ARBA" id="ARBA00023136"/>
    </source>
</evidence>
<keyword evidence="5 6" id="KW-0472">Membrane</keyword>
<keyword evidence="4 6" id="KW-1133">Transmembrane helix</keyword>
<evidence type="ECO:0000313" key="8">
    <source>
        <dbReference type="EMBL" id="CAB4864055.1"/>
    </source>
</evidence>
<evidence type="ECO:0000256" key="2">
    <source>
        <dbReference type="ARBA" id="ARBA00022475"/>
    </source>
</evidence>
<keyword evidence="2" id="KW-1003">Cell membrane</keyword>
<evidence type="ECO:0000256" key="4">
    <source>
        <dbReference type="ARBA" id="ARBA00022989"/>
    </source>
</evidence>
<dbReference type="Pfam" id="PF06271">
    <property type="entry name" value="RDD"/>
    <property type="match status" value="1"/>
</dbReference>
<evidence type="ECO:0000256" key="1">
    <source>
        <dbReference type="ARBA" id="ARBA00004651"/>
    </source>
</evidence>
<dbReference type="InterPro" id="IPR051791">
    <property type="entry name" value="Pra-immunoreactive"/>
</dbReference>
<dbReference type="SUPFAM" id="SSF101447">
    <property type="entry name" value="Formin homology 2 domain (FH2 domain)"/>
    <property type="match status" value="1"/>
</dbReference>
<accession>A0A6J7D4U3</accession>
<reference evidence="8" key="1">
    <citation type="submission" date="2020-05" db="EMBL/GenBank/DDBJ databases">
        <authorList>
            <person name="Chiriac C."/>
            <person name="Salcher M."/>
            <person name="Ghai R."/>
            <person name="Kavagutti S V."/>
        </authorList>
    </citation>
    <scope>NUCLEOTIDE SEQUENCE</scope>
</reference>
<sequence length="137" mass="14768">MTNLPPPPPPPPPAAAVIQTGVNNANMVSPWARLGAHLLEGLLMTFTLGIGWIIWASMTAGTGQTPAKKLLNQRVVDANTLLPVSMGKMFWVRGLVAGLVASIAFPITLGILLFMPFWDKRNQNLWDKVSNTLVVNA</sequence>
<evidence type="ECO:0000256" key="3">
    <source>
        <dbReference type="ARBA" id="ARBA00022692"/>
    </source>
</evidence>
<feature type="transmembrane region" description="Helical" evidence="6">
    <location>
        <begin position="34"/>
        <end position="55"/>
    </location>
</feature>
<protein>
    <submittedName>
        <fullName evidence="8">Unannotated protein</fullName>
    </submittedName>
</protein>
<dbReference type="EMBL" id="CAFBLP010000007">
    <property type="protein sequence ID" value="CAB4864055.1"/>
    <property type="molecule type" value="Genomic_DNA"/>
</dbReference>
<gene>
    <name evidence="8" type="ORF">UFOPK3376_00431</name>
</gene>
<dbReference type="PANTHER" id="PTHR36115:SF6">
    <property type="entry name" value="PROLINE-RICH ANTIGEN HOMOLOG"/>
    <property type="match status" value="1"/>
</dbReference>
<keyword evidence="3 6" id="KW-0812">Transmembrane</keyword>
<dbReference type="AlphaFoldDB" id="A0A6J7D4U3"/>
<evidence type="ECO:0000256" key="6">
    <source>
        <dbReference type="SAM" id="Phobius"/>
    </source>
</evidence>
<dbReference type="InterPro" id="IPR010432">
    <property type="entry name" value="RDD"/>
</dbReference>
<evidence type="ECO:0000259" key="7">
    <source>
        <dbReference type="Pfam" id="PF06271"/>
    </source>
</evidence>